<evidence type="ECO:0000313" key="2">
    <source>
        <dbReference type="EMBL" id="KAL1585583.1"/>
    </source>
</evidence>
<dbReference type="AlphaFoldDB" id="A0AB34KLE1"/>
<accession>A0AB34KLE1</accession>
<dbReference type="GO" id="GO:0005634">
    <property type="term" value="C:nucleus"/>
    <property type="evidence" value="ECO:0007669"/>
    <property type="project" value="TreeGrafter"/>
</dbReference>
<dbReference type="PANTHER" id="PTHR12197:SF251">
    <property type="entry name" value="EG:BACR7C10.4 PROTEIN"/>
    <property type="match status" value="1"/>
</dbReference>
<dbReference type="PROSITE" id="PS50280">
    <property type="entry name" value="SET"/>
    <property type="match status" value="1"/>
</dbReference>
<dbReference type="Proteomes" id="UP000803884">
    <property type="component" value="Unassembled WGS sequence"/>
</dbReference>
<dbReference type="PANTHER" id="PTHR12197">
    <property type="entry name" value="HISTONE-LYSINE N-METHYLTRANSFERASE SMYD"/>
    <property type="match status" value="1"/>
</dbReference>
<keyword evidence="3" id="KW-1185">Reference proteome</keyword>
<reference evidence="2 3" key="1">
    <citation type="journal article" date="2020" name="Microbiol. Resour. Announc.">
        <title>Draft Genome Sequence of a Cladosporium Species Isolated from the Mesophotic Ascidian Didemnum maculosum.</title>
        <authorList>
            <person name="Gioti A."/>
            <person name="Siaperas R."/>
            <person name="Nikolaivits E."/>
            <person name="Le Goff G."/>
            <person name="Ouazzani J."/>
            <person name="Kotoulas G."/>
            <person name="Topakas E."/>
        </authorList>
    </citation>
    <scope>NUCLEOTIDE SEQUENCE [LARGE SCALE GENOMIC DNA]</scope>
    <source>
        <strain evidence="2 3">TM138-S3</strain>
    </source>
</reference>
<feature type="domain" description="SET" evidence="1">
    <location>
        <begin position="184"/>
        <end position="414"/>
    </location>
</feature>
<sequence>MDGPIALEGLIPTTAGALSSVNRAAIALKLQKDTRSINCQPYEPEKWLSRSKTLATLGYPELATGDAHKALLLCKNLLDFVDTRGPEGWALGSGKGFWMRTEETDDEINWERTDEMKNSLSRLHLRAQDAQASNIDDYDKLEGSYIPQPYQWLDGRHRVRDDELLNEINGEIDDMGSRLSLRHTMIEVRRCTFHPDGDINGEHACFGVFAKADIRRNTTIVSDQTTLFGCTGVGIDDSTMNLHGAEGCDIPHHPNLPGEEGALNLRWVRERTGVNAADHLLLCRALLKSVQDDVESPFDLPIIARLTPSYHRQEPRSFQVDTDLEIPTDALQKFGVDIFADHRYDTWVLFTLSARLRNNCWSNPINAAISPIFCMFNHSCEPNVKWAPSRNHCIMEMHADRDIVAGEQLFIEYDAYHSIEPLKARRERLNKWIDQCMCPRCVREEEAMEAMEVDGDGESCGLRTGGQGARPAWDQGDETMLHGDEFW</sequence>
<dbReference type="Pfam" id="PF00856">
    <property type="entry name" value="SET"/>
    <property type="match status" value="1"/>
</dbReference>
<evidence type="ECO:0000313" key="3">
    <source>
        <dbReference type="Proteomes" id="UP000803884"/>
    </source>
</evidence>
<organism evidence="2 3">
    <name type="scientific">Cladosporium halotolerans</name>
    <dbReference type="NCBI Taxonomy" id="1052096"/>
    <lineage>
        <taxon>Eukaryota</taxon>
        <taxon>Fungi</taxon>
        <taxon>Dikarya</taxon>
        <taxon>Ascomycota</taxon>
        <taxon>Pezizomycotina</taxon>
        <taxon>Dothideomycetes</taxon>
        <taxon>Dothideomycetidae</taxon>
        <taxon>Cladosporiales</taxon>
        <taxon>Cladosporiaceae</taxon>
        <taxon>Cladosporium</taxon>
    </lineage>
</organism>
<dbReference type="InterPro" id="IPR046341">
    <property type="entry name" value="SET_dom_sf"/>
</dbReference>
<comment type="caution">
    <text evidence="2">The sequence shown here is derived from an EMBL/GenBank/DDBJ whole genome shotgun (WGS) entry which is preliminary data.</text>
</comment>
<dbReference type="InterPro" id="IPR001214">
    <property type="entry name" value="SET_dom"/>
</dbReference>
<dbReference type="GeneID" id="96007486"/>
<evidence type="ECO:0000259" key="1">
    <source>
        <dbReference type="PROSITE" id="PS50280"/>
    </source>
</evidence>
<dbReference type="SUPFAM" id="SSF82199">
    <property type="entry name" value="SET domain"/>
    <property type="match status" value="1"/>
</dbReference>
<dbReference type="CDD" id="cd20071">
    <property type="entry name" value="SET_SMYD"/>
    <property type="match status" value="1"/>
</dbReference>
<dbReference type="EMBL" id="JAAQHG020000018">
    <property type="protein sequence ID" value="KAL1585583.1"/>
    <property type="molecule type" value="Genomic_DNA"/>
</dbReference>
<protein>
    <recommendedName>
        <fullName evidence="1">SET domain-containing protein</fullName>
    </recommendedName>
</protein>
<proteinExistence type="predicted"/>
<dbReference type="Gene3D" id="2.170.270.10">
    <property type="entry name" value="SET domain"/>
    <property type="match status" value="1"/>
</dbReference>
<name>A0AB34KLE1_9PEZI</name>
<gene>
    <name evidence="2" type="ORF">WHR41_06043</name>
</gene>
<dbReference type="RefSeq" id="XP_069228689.1">
    <property type="nucleotide sequence ID" value="XM_069374648.1"/>
</dbReference>
<dbReference type="InterPro" id="IPR050869">
    <property type="entry name" value="H3K4_H4K5_MeTrfase"/>
</dbReference>